<dbReference type="PRINTS" id="PR01438">
    <property type="entry name" value="UNVRSLSTRESS"/>
</dbReference>
<dbReference type="InterPro" id="IPR006015">
    <property type="entry name" value="Universal_stress_UspA"/>
</dbReference>
<dbReference type="Pfam" id="PF00582">
    <property type="entry name" value="Usp"/>
    <property type="match status" value="1"/>
</dbReference>
<comment type="similarity">
    <text evidence="1">Belongs to the universal stress protein A family.</text>
</comment>
<reference evidence="3" key="1">
    <citation type="submission" date="2022-06" db="EMBL/GenBank/DDBJ databases">
        <title>Natrinema sp. a new haloarchaeum isolate from saline soil.</title>
        <authorList>
            <person name="Strakova D."/>
            <person name="Galisteo C."/>
            <person name="Sanchez-Porro C."/>
            <person name="Ventosa A."/>
        </authorList>
    </citation>
    <scope>NUCLEOTIDE SEQUENCE</scope>
    <source>
        <strain evidence="3">S1CR25-10</strain>
    </source>
</reference>
<accession>A0A9Q4L4U9</accession>
<dbReference type="InterPro" id="IPR014729">
    <property type="entry name" value="Rossmann-like_a/b/a_fold"/>
</dbReference>
<dbReference type="CDD" id="cd00293">
    <property type="entry name" value="USP-like"/>
    <property type="match status" value="1"/>
</dbReference>
<evidence type="ECO:0000259" key="2">
    <source>
        <dbReference type="Pfam" id="PF00582"/>
    </source>
</evidence>
<gene>
    <name evidence="3" type="ORF">NDI89_14825</name>
</gene>
<name>A0A9Q4L4U9_9EURY</name>
<dbReference type="Proteomes" id="UP001154061">
    <property type="component" value="Unassembled WGS sequence"/>
</dbReference>
<dbReference type="InterPro" id="IPR006016">
    <property type="entry name" value="UspA"/>
</dbReference>
<dbReference type="PANTHER" id="PTHR46268">
    <property type="entry name" value="STRESS RESPONSE PROTEIN NHAX"/>
    <property type="match status" value="1"/>
</dbReference>
<dbReference type="EMBL" id="JAMQOT010000005">
    <property type="protein sequence ID" value="MDF9746863.1"/>
    <property type="molecule type" value="Genomic_DNA"/>
</dbReference>
<sequence>MYRALCPIDDDESRARAQAAAVRGLPGAATDVSVALLHVREAETEADAEWAAGGFADEYAAEMERVTEDDSLPNSVETAANALEAGDVEWTVRRATGDPAATILAAAEEYDSDVIVIGVRNRSPVGKVLFGSVAQAVILDSDRPVTVVSSDAE</sequence>
<evidence type="ECO:0000313" key="3">
    <source>
        <dbReference type="EMBL" id="MDF9746863.1"/>
    </source>
</evidence>
<dbReference type="PANTHER" id="PTHR46268:SF6">
    <property type="entry name" value="UNIVERSAL STRESS PROTEIN UP12"/>
    <property type="match status" value="1"/>
</dbReference>
<keyword evidence="4" id="KW-1185">Reference proteome</keyword>
<feature type="domain" description="UspA" evidence="2">
    <location>
        <begin position="3"/>
        <end position="148"/>
    </location>
</feature>
<dbReference type="RefSeq" id="WP_277522479.1">
    <property type="nucleotide sequence ID" value="NZ_JAMQOT010000005.1"/>
</dbReference>
<protein>
    <submittedName>
        <fullName evidence="3">Universal stress protein</fullName>
    </submittedName>
</protein>
<dbReference type="AlphaFoldDB" id="A0A9Q4L4U9"/>
<proteinExistence type="inferred from homology"/>
<evidence type="ECO:0000313" key="4">
    <source>
        <dbReference type="Proteomes" id="UP001154061"/>
    </source>
</evidence>
<dbReference type="SUPFAM" id="SSF52402">
    <property type="entry name" value="Adenine nucleotide alpha hydrolases-like"/>
    <property type="match status" value="1"/>
</dbReference>
<evidence type="ECO:0000256" key="1">
    <source>
        <dbReference type="ARBA" id="ARBA00008791"/>
    </source>
</evidence>
<organism evidence="3 4">
    <name type="scientific">Natrinema salsiterrestre</name>
    <dbReference type="NCBI Taxonomy" id="2950540"/>
    <lineage>
        <taxon>Archaea</taxon>
        <taxon>Methanobacteriati</taxon>
        <taxon>Methanobacteriota</taxon>
        <taxon>Stenosarchaea group</taxon>
        <taxon>Halobacteria</taxon>
        <taxon>Halobacteriales</taxon>
        <taxon>Natrialbaceae</taxon>
        <taxon>Natrinema</taxon>
    </lineage>
</organism>
<comment type="caution">
    <text evidence="3">The sequence shown here is derived from an EMBL/GenBank/DDBJ whole genome shotgun (WGS) entry which is preliminary data.</text>
</comment>
<dbReference type="Gene3D" id="3.40.50.620">
    <property type="entry name" value="HUPs"/>
    <property type="match status" value="1"/>
</dbReference>